<feature type="domain" description="Fibronectin type-III" evidence="4">
    <location>
        <begin position="88"/>
        <end position="184"/>
    </location>
</feature>
<keyword evidence="2" id="KW-0393">Immunoglobulin domain</keyword>
<proteinExistence type="predicted"/>
<dbReference type="EMBL" id="QUSF01000024">
    <property type="protein sequence ID" value="RLW00975.1"/>
    <property type="molecule type" value="Genomic_DNA"/>
</dbReference>
<dbReference type="FunFam" id="2.60.40.10:FF:000135">
    <property type="entry name" value="Titin a"/>
    <property type="match status" value="1"/>
</dbReference>
<reference evidence="5 6" key="1">
    <citation type="journal article" date="2018" name="Proc. R. Soc. B">
        <title>A non-coding region near Follistatin controls head colour polymorphism in the Gouldian finch.</title>
        <authorList>
            <person name="Toomey M.B."/>
            <person name="Marques C.I."/>
            <person name="Andrade P."/>
            <person name="Araujo P.M."/>
            <person name="Sabatino S."/>
            <person name="Gazda M.A."/>
            <person name="Afonso S."/>
            <person name="Lopes R.J."/>
            <person name="Corbo J.C."/>
            <person name="Carneiro M."/>
        </authorList>
    </citation>
    <scope>NUCLEOTIDE SEQUENCE [LARGE SCALE GENOMIC DNA]</scope>
    <source>
        <strain evidence="5">Red01</strain>
        <tissue evidence="5">Muscle</tissue>
    </source>
</reference>
<evidence type="ECO:0000256" key="1">
    <source>
        <dbReference type="ARBA" id="ARBA00022737"/>
    </source>
</evidence>
<dbReference type="InterPro" id="IPR036116">
    <property type="entry name" value="FN3_sf"/>
</dbReference>
<dbReference type="AlphaFoldDB" id="A0A3L8SG59"/>
<protein>
    <recommendedName>
        <fullName evidence="4">Fibronectin type-III domain-containing protein</fullName>
    </recommendedName>
</protein>
<dbReference type="PANTHER" id="PTHR14340:SF13">
    <property type="entry name" value="TITIN"/>
    <property type="match status" value="1"/>
</dbReference>
<dbReference type="Proteomes" id="UP000276834">
    <property type="component" value="Unassembled WGS sequence"/>
</dbReference>
<dbReference type="PRINTS" id="PR00014">
    <property type="entry name" value="FNTYPEIII"/>
</dbReference>
<feature type="region of interest" description="Disordered" evidence="3">
    <location>
        <begin position="63"/>
        <end position="112"/>
    </location>
</feature>
<dbReference type="GO" id="GO:0031430">
    <property type="term" value="C:M band"/>
    <property type="evidence" value="ECO:0007669"/>
    <property type="project" value="TreeGrafter"/>
</dbReference>
<dbReference type="SUPFAM" id="SSF49265">
    <property type="entry name" value="Fibronectin type III"/>
    <property type="match status" value="1"/>
</dbReference>
<feature type="domain" description="Fibronectin type-III" evidence="4">
    <location>
        <begin position="1"/>
        <end position="82"/>
    </location>
</feature>
<dbReference type="GO" id="GO:0008307">
    <property type="term" value="F:structural constituent of muscle"/>
    <property type="evidence" value="ECO:0007669"/>
    <property type="project" value="TreeGrafter"/>
</dbReference>
<comment type="caution">
    <text evidence="5">The sequence shown here is derived from an EMBL/GenBank/DDBJ whole genome shotgun (WGS) entry which is preliminary data.</text>
</comment>
<evidence type="ECO:0000313" key="6">
    <source>
        <dbReference type="Proteomes" id="UP000276834"/>
    </source>
</evidence>
<dbReference type="GO" id="GO:0048738">
    <property type="term" value="P:cardiac muscle tissue development"/>
    <property type="evidence" value="ECO:0007669"/>
    <property type="project" value="TreeGrafter"/>
</dbReference>
<gene>
    <name evidence="5" type="ORF">DV515_00008302</name>
</gene>
<dbReference type="PANTHER" id="PTHR14340">
    <property type="entry name" value="MICROFIBRIL-ASSOCIATED GLYCOPROTEIN 3"/>
    <property type="match status" value="1"/>
</dbReference>
<accession>A0A3L8SG59</accession>
<dbReference type="SMART" id="SM00060">
    <property type="entry name" value="FN3"/>
    <property type="match status" value="2"/>
</dbReference>
<sequence>MTLTWYPPEDDGDSQITGYIVERKEVRADRWIRVNKVPVTMTRYRSTGLVEGLEYEHRVTAINARGTGKPSRPSKSAVARDPIAPPGKPQNPRVTDTTRTSVSLAWSPPEDEGGSKVTGYLIEMQKVDQFEWTKCNTTPTKIREYTLTHLPQGAEYRFRVLACNAGGPGEPAEVPGTVKITEML</sequence>
<dbReference type="Pfam" id="PF00041">
    <property type="entry name" value="fn3"/>
    <property type="match status" value="2"/>
</dbReference>
<dbReference type="InterPro" id="IPR013783">
    <property type="entry name" value="Ig-like_fold"/>
</dbReference>
<feature type="non-terminal residue" evidence="5">
    <location>
        <position position="184"/>
    </location>
</feature>
<feature type="compositionally biased region" description="Polar residues" evidence="3">
    <location>
        <begin position="92"/>
        <end position="104"/>
    </location>
</feature>
<dbReference type="InterPro" id="IPR003961">
    <property type="entry name" value="FN3_dom"/>
</dbReference>
<dbReference type="GO" id="GO:0045214">
    <property type="term" value="P:sarcomere organization"/>
    <property type="evidence" value="ECO:0007669"/>
    <property type="project" value="TreeGrafter"/>
</dbReference>
<evidence type="ECO:0000256" key="3">
    <source>
        <dbReference type="SAM" id="MobiDB-lite"/>
    </source>
</evidence>
<dbReference type="CDD" id="cd00063">
    <property type="entry name" value="FN3"/>
    <property type="match status" value="2"/>
</dbReference>
<keyword evidence="6" id="KW-1185">Reference proteome</keyword>
<evidence type="ECO:0000256" key="2">
    <source>
        <dbReference type="ARBA" id="ARBA00023319"/>
    </source>
</evidence>
<keyword evidence="1" id="KW-0677">Repeat</keyword>
<dbReference type="PROSITE" id="PS50853">
    <property type="entry name" value="FN3"/>
    <property type="match status" value="2"/>
</dbReference>
<evidence type="ECO:0000313" key="5">
    <source>
        <dbReference type="EMBL" id="RLW00975.1"/>
    </source>
</evidence>
<organism evidence="5 6">
    <name type="scientific">Chloebia gouldiae</name>
    <name type="common">Gouldian finch</name>
    <name type="synonym">Erythrura gouldiae</name>
    <dbReference type="NCBI Taxonomy" id="44316"/>
    <lineage>
        <taxon>Eukaryota</taxon>
        <taxon>Metazoa</taxon>
        <taxon>Chordata</taxon>
        <taxon>Craniata</taxon>
        <taxon>Vertebrata</taxon>
        <taxon>Euteleostomi</taxon>
        <taxon>Archelosauria</taxon>
        <taxon>Archosauria</taxon>
        <taxon>Dinosauria</taxon>
        <taxon>Saurischia</taxon>
        <taxon>Theropoda</taxon>
        <taxon>Coelurosauria</taxon>
        <taxon>Aves</taxon>
        <taxon>Neognathae</taxon>
        <taxon>Neoaves</taxon>
        <taxon>Telluraves</taxon>
        <taxon>Australaves</taxon>
        <taxon>Passeriformes</taxon>
        <taxon>Passeroidea</taxon>
        <taxon>Passeridae</taxon>
        <taxon>Chloebia</taxon>
    </lineage>
</organism>
<dbReference type="OrthoDB" id="504170at2759"/>
<name>A0A3L8SG59_CHLGU</name>
<dbReference type="FunFam" id="2.60.40.10:FF:000034">
    <property type="entry name" value="Titin isoform A"/>
    <property type="match status" value="1"/>
</dbReference>
<evidence type="ECO:0000259" key="4">
    <source>
        <dbReference type="PROSITE" id="PS50853"/>
    </source>
</evidence>
<dbReference type="Gene3D" id="2.60.40.10">
    <property type="entry name" value="Immunoglobulins"/>
    <property type="match status" value="2"/>
</dbReference>